<reference evidence="2" key="1">
    <citation type="journal article" date="2022" name="Mol. Ecol. Resour.">
        <title>The genomes of chicory, endive, great burdock and yacon provide insights into Asteraceae palaeo-polyploidization history and plant inulin production.</title>
        <authorList>
            <person name="Fan W."/>
            <person name="Wang S."/>
            <person name="Wang H."/>
            <person name="Wang A."/>
            <person name="Jiang F."/>
            <person name="Liu H."/>
            <person name="Zhao H."/>
            <person name="Xu D."/>
            <person name="Zhang Y."/>
        </authorList>
    </citation>
    <scope>NUCLEOTIDE SEQUENCE [LARGE SCALE GENOMIC DNA]</scope>
    <source>
        <strain evidence="2">cv. Niubang</strain>
    </source>
</reference>
<dbReference type="EMBL" id="CM042047">
    <property type="protein sequence ID" value="KAI3770127.1"/>
    <property type="molecule type" value="Genomic_DNA"/>
</dbReference>
<organism evidence="1 2">
    <name type="scientific">Arctium lappa</name>
    <name type="common">Greater burdock</name>
    <name type="synonym">Lappa major</name>
    <dbReference type="NCBI Taxonomy" id="4217"/>
    <lineage>
        <taxon>Eukaryota</taxon>
        <taxon>Viridiplantae</taxon>
        <taxon>Streptophyta</taxon>
        <taxon>Embryophyta</taxon>
        <taxon>Tracheophyta</taxon>
        <taxon>Spermatophyta</taxon>
        <taxon>Magnoliopsida</taxon>
        <taxon>eudicotyledons</taxon>
        <taxon>Gunneridae</taxon>
        <taxon>Pentapetalae</taxon>
        <taxon>asterids</taxon>
        <taxon>campanulids</taxon>
        <taxon>Asterales</taxon>
        <taxon>Asteraceae</taxon>
        <taxon>Carduoideae</taxon>
        <taxon>Cardueae</taxon>
        <taxon>Arctiinae</taxon>
        <taxon>Arctium</taxon>
    </lineage>
</organism>
<sequence length="432" mass="49027">MIRLPGGRKRSERLIKKNSFSNYMNTADNPLDEDGNEIKSMKYSQESKGSTSNNPTVVKQLIELNKQCSFEGINAIGLKVELRQTQTLPVALDGKGDMKKSLHSIKRSDESDDDFMSIPKPVTSSSTIILDSDKPVPRKITKRIVEGMKGITLNEVLKERIDATRGRLRNRDTKAKDKMKRSNESVLDAGIEEGGSATLLERKQEEANNKDEFTLLHGDSFEKGRDDLEHERDADMKLMDDKLGHIVAAKYDIEMLLDSLIEKYHGDETFKKYTVILGDIFKYEAKDGGREMMIAGRNEAFPEIDIQQTPISQFWYSQTLFRVCDETALKSLSNKKTRVEIHETPAPNFDKGYSPIENVQPISVVKATRMDKGKEICIEAEPPLKKCKILGSKNNDERASRRTISLGDHLRSPYVRRAVNMKVTTEEKRIHD</sequence>
<keyword evidence="2" id="KW-1185">Reference proteome</keyword>
<gene>
    <name evidence="1" type="ORF">L6452_01249</name>
</gene>
<comment type="caution">
    <text evidence="1">The sequence shown here is derived from an EMBL/GenBank/DDBJ whole genome shotgun (WGS) entry which is preliminary data.</text>
</comment>
<protein>
    <submittedName>
        <fullName evidence="1">Uncharacterized protein</fullName>
    </submittedName>
</protein>
<proteinExistence type="predicted"/>
<reference evidence="1 2" key="2">
    <citation type="journal article" date="2022" name="Mol. Ecol. Resour.">
        <title>The genomes of chicory, endive, great burdock and yacon provide insights into Asteraceae paleo-polyploidization history and plant inulin production.</title>
        <authorList>
            <person name="Fan W."/>
            <person name="Wang S."/>
            <person name="Wang H."/>
            <person name="Wang A."/>
            <person name="Jiang F."/>
            <person name="Liu H."/>
            <person name="Zhao H."/>
            <person name="Xu D."/>
            <person name="Zhang Y."/>
        </authorList>
    </citation>
    <scope>NUCLEOTIDE SEQUENCE [LARGE SCALE GENOMIC DNA]</scope>
    <source>
        <strain evidence="2">cv. Niubang</strain>
    </source>
</reference>
<accession>A0ACB9FHL8</accession>
<evidence type="ECO:0000313" key="2">
    <source>
        <dbReference type="Proteomes" id="UP001055879"/>
    </source>
</evidence>
<dbReference type="Proteomes" id="UP001055879">
    <property type="component" value="Linkage Group LG01"/>
</dbReference>
<name>A0ACB9FHL8_ARCLA</name>
<evidence type="ECO:0000313" key="1">
    <source>
        <dbReference type="EMBL" id="KAI3770127.1"/>
    </source>
</evidence>